<dbReference type="InterPro" id="IPR050171">
    <property type="entry name" value="MFS_Transporters"/>
</dbReference>
<dbReference type="RefSeq" id="WP_165264444.1">
    <property type="nucleotide sequence ID" value="NZ_JAAKZY010000125.1"/>
</dbReference>
<feature type="transmembrane region" description="Helical" evidence="8">
    <location>
        <begin position="312"/>
        <end position="329"/>
    </location>
</feature>
<keyword evidence="3" id="KW-1003">Cell membrane</keyword>
<dbReference type="PANTHER" id="PTHR23517:SF2">
    <property type="entry name" value="MULTIDRUG RESISTANCE PROTEIN MDTH"/>
    <property type="match status" value="1"/>
</dbReference>
<dbReference type="EMBL" id="JAAKZY010000125">
    <property type="protein sequence ID" value="NGO12051.1"/>
    <property type="molecule type" value="Genomic_DNA"/>
</dbReference>
<reference evidence="9 10" key="1">
    <citation type="submission" date="2020-02" db="EMBL/GenBank/DDBJ databases">
        <title>Whole-genome analyses of novel actinobacteria.</title>
        <authorList>
            <person name="Sahin N."/>
            <person name="Gencbay T."/>
        </authorList>
    </citation>
    <scope>NUCLEOTIDE SEQUENCE [LARGE SCALE GENOMIC DNA]</scope>
    <source>
        <strain evidence="9 10">HC44</strain>
    </source>
</reference>
<sequence length="445" mass="45979">MPPTTSSPGRSESLTARLGFPDLTGHGRFVAANAIDSLASGLVISFMVVYFSHVTTLSLVSVGASLTLGYCLALPVPAVAGWLVDRFGPRAVVAIGNLVSAAGFVSLLVADSAWQIVLTQLIVQTGASMYWTSSSALVALVAHEHDRTRWFGFIRVLRNVGIGFGGAVSALAVAVAGTTGLRVLVGINVLTYLAAAWLIRTWRHADEPAGAGTDEPDAPQPPKASYLAVLHDGAYMRLVAANLAFVLAAMAPSVLLGIYATENLKAGTWVVGVLITLNTALVALTQTLVAIVNAIAFGGFAALSLLPPWAALAGLLTAVIVYTLAEVLGSPSMSELSVVLASAHARGRYLAVYQLSWTLGGVIAPVALTSLLAQGSAWPWLFLSAISLAAIPLVLSLERTRRRTSANDKPANAPANDPPANAPAKDTPAHAPAGSDAGAWEGNLS</sequence>
<name>A0A6G4VDK3_9ACTN</name>
<feature type="transmembrane region" description="Helical" evidence="8">
    <location>
        <begin position="121"/>
        <end position="141"/>
    </location>
</feature>
<dbReference type="GO" id="GO:0005886">
    <property type="term" value="C:plasma membrane"/>
    <property type="evidence" value="ECO:0007669"/>
    <property type="project" value="UniProtKB-SubCell"/>
</dbReference>
<feature type="transmembrane region" description="Helical" evidence="8">
    <location>
        <begin position="350"/>
        <end position="372"/>
    </location>
</feature>
<organism evidence="9 10">
    <name type="scientific">Streptomyces scabichelini</name>
    <dbReference type="NCBI Taxonomy" id="2711217"/>
    <lineage>
        <taxon>Bacteria</taxon>
        <taxon>Bacillati</taxon>
        <taxon>Actinomycetota</taxon>
        <taxon>Actinomycetes</taxon>
        <taxon>Kitasatosporales</taxon>
        <taxon>Streptomycetaceae</taxon>
        <taxon>Streptomyces</taxon>
    </lineage>
</organism>
<evidence type="ECO:0000256" key="1">
    <source>
        <dbReference type="ARBA" id="ARBA00004651"/>
    </source>
</evidence>
<keyword evidence="10" id="KW-1185">Reference proteome</keyword>
<keyword evidence="4 8" id="KW-0812">Transmembrane</keyword>
<dbReference type="Proteomes" id="UP000472335">
    <property type="component" value="Unassembled WGS sequence"/>
</dbReference>
<evidence type="ECO:0000256" key="4">
    <source>
        <dbReference type="ARBA" id="ARBA00022692"/>
    </source>
</evidence>
<keyword evidence="6 8" id="KW-0472">Membrane</keyword>
<dbReference type="InterPro" id="IPR011701">
    <property type="entry name" value="MFS"/>
</dbReference>
<comment type="caution">
    <text evidence="9">The sequence shown here is derived from an EMBL/GenBank/DDBJ whole genome shotgun (WGS) entry which is preliminary data.</text>
</comment>
<feature type="transmembrane region" description="Helical" evidence="8">
    <location>
        <begin position="266"/>
        <end position="283"/>
    </location>
</feature>
<evidence type="ECO:0000256" key="3">
    <source>
        <dbReference type="ARBA" id="ARBA00022475"/>
    </source>
</evidence>
<feature type="transmembrane region" description="Helical" evidence="8">
    <location>
        <begin position="238"/>
        <end position="260"/>
    </location>
</feature>
<dbReference type="Pfam" id="PF07690">
    <property type="entry name" value="MFS_1"/>
    <property type="match status" value="1"/>
</dbReference>
<dbReference type="Gene3D" id="1.20.1250.20">
    <property type="entry name" value="MFS general substrate transporter like domains"/>
    <property type="match status" value="1"/>
</dbReference>
<feature type="transmembrane region" description="Helical" evidence="8">
    <location>
        <begin position="378"/>
        <end position="397"/>
    </location>
</feature>
<evidence type="ECO:0000256" key="7">
    <source>
        <dbReference type="SAM" id="MobiDB-lite"/>
    </source>
</evidence>
<keyword evidence="5 8" id="KW-1133">Transmembrane helix</keyword>
<accession>A0A6G4VDK3</accession>
<evidence type="ECO:0000313" key="10">
    <source>
        <dbReference type="Proteomes" id="UP000472335"/>
    </source>
</evidence>
<evidence type="ECO:0000256" key="5">
    <source>
        <dbReference type="ARBA" id="ARBA00022989"/>
    </source>
</evidence>
<feature type="transmembrane region" description="Helical" evidence="8">
    <location>
        <begin position="57"/>
        <end position="84"/>
    </location>
</feature>
<evidence type="ECO:0000256" key="6">
    <source>
        <dbReference type="ARBA" id="ARBA00023136"/>
    </source>
</evidence>
<keyword evidence="2" id="KW-0813">Transport</keyword>
<evidence type="ECO:0000256" key="2">
    <source>
        <dbReference type="ARBA" id="ARBA00022448"/>
    </source>
</evidence>
<feature type="region of interest" description="Disordered" evidence="7">
    <location>
        <begin position="404"/>
        <end position="445"/>
    </location>
</feature>
<feature type="transmembrane region" description="Helical" evidence="8">
    <location>
        <begin position="91"/>
        <end position="109"/>
    </location>
</feature>
<gene>
    <name evidence="9" type="ORF">G5C60_31715</name>
</gene>
<feature type="transmembrane region" description="Helical" evidence="8">
    <location>
        <begin position="181"/>
        <end position="199"/>
    </location>
</feature>
<dbReference type="AlphaFoldDB" id="A0A6G4VDK3"/>
<proteinExistence type="predicted"/>
<protein>
    <submittedName>
        <fullName evidence="9">MFS transporter</fullName>
    </submittedName>
</protein>
<dbReference type="InterPro" id="IPR036259">
    <property type="entry name" value="MFS_trans_sf"/>
</dbReference>
<dbReference type="GO" id="GO:0022857">
    <property type="term" value="F:transmembrane transporter activity"/>
    <property type="evidence" value="ECO:0007669"/>
    <property type="project" value="InterPro"/>
</dbReference>
<evidence type="ECO:0000313" key="9">
    <source>
        <dbReference type="EMBL" id="NGO12051.1"/>
    </source>
</evidence>
<evidence type="ECO:0000256" key="8">
    <source>
        <dbReference type="SAM" id="Phobius"/>
    </source>
</evidence>
<dbReference type="SUPFAM" id="SSF103473">
    <property type="entry name" value="MFS general substrate transporter"/>
    <property type="match status" value="1"/>
</dbReference>
<feature type="transmembrane region" description="Helical" evidence="8">
    <location>
        <begin position="29"/>
        <end position="51"/>
    </location>
</feature>
<feature type="transmembrane region" description="Helical" evidence="8">
    <location>
        <begin position="153"/>
        <end position="175"/>
    </location>
</feature>
<comment type="subcellular location">
    <subcellularLocation>
        <location evidence="1">Cell membrane</location>
        <topology evidence="1">Multi-pass membrane protein</topology>
    </subcellularLocation>
</comment>
<dbReference type="PANTHER" id="PTHR23517">
    <property type="entry name" value="RESISTANCE PROTEIN MDTM, PUTATIVE-RELATED-RELATED"/>
    <property type="match status" value="1"/>
</dbReference>